<reference evidence="2" key="2">
    <citation type="submission" date="2013-12" db="EMBL/GenBank/DDBJ databases">
        <authorList>
            <person name="Yu Y."/>
            <person name="Lee S."/>
            <person name="de Baynast K."/>
            <person name="Wissotski M."/>
            <person name="Liu L."/>
            <person name="Talag J."/>
            <person name="Goicoechea J."/>
            <person name="Angelova A."/>
            <person name="Jetty R."/>
            <person name="Kudrna D."/>
            <person name="Golser W."/>
            <person name="Rivera L."/>
            <person name="Zhang J."/>
            <person name="Wing R."/>
        </authorList>
    </citation>
    <scope>NUCLEOTIDE SEQUENCE</scope>
</reference>
<proteinExistence type="predicted"/>
<dbReference type="eggNOG" id="ENOG502R4R8">
    <property type="taxonomic scope" value="Eukaryota"/>
</dbReference>
<name>A0A0D9VQD3_9ORYZ</name>
<reference evidence="1 2" key="1">
    <citation type="submission" date="2012-08" db="EMBL/GenBank/DDBJ databases">
        <title>Oryza genome evolution.</title>
        <authorList>
            <person name="Wing R.A."/>
        </authorList>
    </citation>
    <scope>NUCLEOTIDE SEQUENCE</scope>
</reference>
<protein>
    <submittedName>
        <fullName evidence="1">Uncharacterized protein</fullName>
    </submittedName>
</protein>
<dbReference type="AlphaFoldDB" id="A0A0D9VQD3"/>
<dbReference type="Gramene" id="LPERR03G05510.1">
    <property type="protein sequence ID" value="LPERR03G05510.1"/>
    <property type="gene ID" value="LPERR03G05510"/>
</dbReference>
<dbReference type="Proteomes" id="UP000032180">
    <property type="component" value="Chromosome 3"/>
</dbReference>
<organism evidence="1 2">
    <name type="scientific">Leersia perrieri</name>
    <dbReference type="NCBI Taxonomy" id="77586"/>
    <lineage>
        <taxon>Eukaryota</taxon>
        <taxon>Viridiplantae</taxon>
        <taxon>Streptophyta</taxon>
        <taxon>Embryophyta</taxon>
        <taxon>Tracheophyta</taxon>
        <taxon>Spermatophyta</taxon>
        <taxon>Magnoliopsida</taxon>
        <taxon>Liliopsida</taxon>
        <taxon>Poales</taxon>
        <taxon>Poaceae</taxon>
        <taxon>BOP clade</taxon>
        <taxon>Oryzoideae</taxon>
        <taxon>Oryzeae</taxon>
        <taxon>Oryzinae</taxon>
        <taxon>Leersia</taxon>
    </lineage>
</organism>
<accession>A0A0D9VQD3</accession>
<evidence type="ECO:0000313" key="2">
    <source>
        <dbReference type="Proteomes" id="UP000032180"/>
    </source>
</evidence>
<sequence length="179" mass="20244">MPTLIPTTTTAILLTLNARRSEFTETSGTQEGCTLRTQVANERTSRKLENLLASQVLLDNFTDEETKYQYVCNSGLQTAHGKSKKKSFMFLTKLQNRITSAWQSEASLFRNPFNNSPLSRDLVVRENAKLVSIIRRTAAICFSPSSVADEDYDYLPHMQLDKMTHVISREAFGPLYLVT</sequence>
<dbReference type="EnsemblPlants" id="LPERR03G05510.1">
    <property type="protein sequence ID" value="LPERR03G05510.1"/>
    <property type="gene ID" value="LPERR03G05510"/>
</dbReference>
<dbReference type="HOGENOM" id="CLU_1498631_0_0_1"/>
<reference evidence="1" key="3">
    <citation type="submission" date="2015-04" db="UniProtKB">
        <authorList>
            <consortium name="EnsemblPlants"/>
        </authorList>
    </citation>
    <scope>IDENTIFICATION</scope>
</reference>
<keyword evidence="2" id="KW-1185">Reference proteome</keyword>
<evidence type="ECO:0000313" key="1">
    <source>
        <dbReference type="EnsemblPlants" id="LPERR03G05510.1"/>
    </source>
</evidence>